<reference evidence="2" key="1">
    <citation type="submission" date="2022-10" db="EMBL/GenBank/DDBJ databases">
        <title>The WGS of Solirubrobacter ginsenosidimutans DSM 21036.</title>
        <authorList>
            <person name="Jiang Z."/>
        </authorList>
    </citation>
    <scope>NUCLEOTIDE SEQUENCE</scope>
    <source>
        <strain evidence="2">DSM 21036</strain>
    </source>
</reference>
<protein>
    <submittedName>
        <fullName evidence="2">HD domain-containing protein</fullName>
    </submittedName>
</protein>
<dbReference type="EMBL" id="JAPDOD010000006">
    <property type="protein sequence ID" value="MDA0160660.1"/>
    <property type="molecule type" value="Genomic_DNA"/>
</dbReference>
<evidence type="ECO:0000313" key="2">
    <source>
        <dbReference type="EMBL" id="MDA0160660.1"/>
    </source>
</evidence>
<keyword evidence="3" id="KW-1185">Reference proteome</keyword>
<feature type="domain" description="HD" evidence="1">
    <location>
        <begin position="21"/>
        <end position="98"/>
    </location>
</feature>
<dbReference type="AlphaFoldDB" id="A0A9X3MQN8"/>
<dbReference type="InterPro" id="IPR006674">
    <property type="entry name" value="HD_domain"/>
</dbReference>
<evidence type="ECO:0000313" key="3">
    <source>
        <dbReference type="Proteomes" id="UP001149140"/>
    </source>
</evidence>
<comment type="caution">
    <text evidence="2">The sequence shown here is derived from an EMBL/GenBank/DDBJ whole genome shotgun (WGS) entry which is preliminary data.</text>
</comment>
<dbReference type="Proteomes" id="UP001149140">
    <property type="component" value="Unassembled WGS sequence"/>
</dbReference>
<dbReference type="SUPFAM" id="SSF109604">
    <property type="entry name" value="HD-domain/PDEase-like"/>
    <property type="match status" value="1"/>
</dbReference>
<dbReference type="RefSeq" id="WP_270039617.1">
    <property type="nucleotide sequence ID" value="NZ_JAPDOD010000006.1"/>
</dbReference>
<proteinExistence type="predicted"/>
<sequence>MDLVAWSRVEAEARLSPLGSRWAHTLGVVHRAKGLAGTAPAADRETLIAAAYVHDVGYAPELEDTGFHPLDGARWLRSCGHERLARLVAHHSGARFEAEARGLVDELDMFPEERSVVADLLTYCDLTTDPDGHQVTLSARLAGIDSRYARDSDVSRGMRTAAGRLAALVRRAEREIARSGTSI</sequence>
<dbReference type="CDD" id="cd00077">
    <property type="entry name" value="HDc"/>
    <property type="match status" value="1"/>
</dbReference>
<evidence type="ECO:0000259" key="1">
    <source>
        <dbReference type="Pfam" id="PF01966"/>
    </source>
</evidence>
<name>A0A9X3MQN8_9ACTN</name>
<dbReference type="Gene3D" id="1.10.3210.10">
    <property type="entry name" value="Hypothetical protein af1432"/>
    <property type="match status" value="1"/>
</dbReference>
<dbReference type="Pfam" id="PF01966">
    <property type="entry name" value="HD"/>
    <property type="match status" value="1"/>
</dbReference>
<organism evidence="2 3">
    <name type="scientific">Solirubrobacter ginsenosidimutans</name>
    <dbReference type="NCBI Taxonomy" id="490573"/>
    <lineage>
        <taxon>Bacteria</taxon>
        <taxon>Bacillati</taxon>
        <taxon>Actinomycetota</taxon>
        <taxon>Thermoleophilia</taxon>
        <taxon>Solirubrobacterales</taxon>
        <taxon>Solirubrobacteraceae</taxon>
        <taxon>Solirubrobacter</taxon>
    </lineage>
</organism>
<accession>A0A9X3MQN8</accession>
<dbReference type="InterPro" id="IPR003607">
    <property type="entry name" value="HD/PDEase_dom"/>
</dbReference>
<gene>
    <name evidence="2" type="ORF">OM076_10320</name>
</gene>